<dbReference type="OrthoDB" id="5346740at2759"/>
<feature type="compositionally biased region" description="Acidic residues" evidence="1">
    <location>
        <begin position="325"/>
        <end position="337"/>
    </location>
</feature>
<feature type="domain" description="Extracellular mutant protein 11 C-terminal" evidence="2">
    <location>
        <begin position="334"/>
        <end position="462"/>
    </location>
</feature>
<feature type="region of interest" description="Disordered" evidence="1">
    <location>
        <begin position="1"/>
        <end position="379"/>
    </location>
</feature>
<feature type="region of interest" description="Disordered" evidence="1">
    <location>
        <begin position="440"/>
        <end position="472"/>
    </location>
</feature>
<evidence type="ECO:0000256" key="1">
    <source>
        <dbReference type="SAM" id="MobiDB-lite"/>
    </source>
</evidence>
<gene>
    <name evidence="3" type="ORF">BDY17DRAFT_92698</name>
</gene>
<organism evidence="3 4">
    <name type="scientific">Neohortaea acidophila</name>
    <dbReference type="NCBI Taxonomy" id="245834"/>
    <lineage>
        <taxon>Eukaryota</taxon>
        <taxon>Fungi</taxon>
        <taxon>Dikarya</taxon>
        <taxon>Ascomycota</taxon>
        <taxon>Pezizomycotina</taxon>
        <taxon>Dothideomycetes</taxon>
        <taxon>Dothideomycetidae</taxon>
        <taxon>Mycosphaerellales</taxon>
        <taxon>Teratosphaeriaceae</taxon>
        <taxon>Neohortaea</taxon>
    </lineage>
</organism>
<dbReference type="GO" id="GO:0001164">
    <property type="term" value="F:RNA polymerase I core promoter sequence-specific DNA binding"/>
    <property type="evidence" value="ECO:0007669"/>
    <property type="project" value="TreeGrafter"/>
</dbReference>
<dbReference type="InterPro" id="IPR053029">
    <property type="entry name" value="RNA_pol_I-specific_init_factor"/>
</dbReference>
<dbReference type="GO" id="GO:0070860">
    <property type="term" value="C:RNA polymerase I core factor complex"/>
    <property type="evidence" value="ECO:0007669"/>
    <property type="project" value="TreeGrafter"/>
</dbReference>
<feature type="compositionally biased region" description="Polar residues" evidence="1">
    <location>
        <begin position="235"/>
        <end position="255"/>
    </location>
</feature>
<sequence length="472" mass="51895">MPGVQSYVNRRASEQPEPEETAANGAAKPPHPDLGDLKMNTKTHPAANKSETRSKYRQPSQLGQHAALYGADVSSIGDTSTNPSPDAIKREAYDKVNGQVSNNHGEMHADYSEGEFTDGRQLDEEPDEDEYGTLAHFQADMDEAVAQRRQDGLPIIEGDSYPPTTSGPPSPTALDQLNTLPEPRGSMYQPTRQFKAQTASSLKNGQVHRPEAGPEAVTPFKFGANPSLPIHTGSKKQTTAPTFNQHSKTTPSTNAAHRDSAPSMSCLGVPMNGHMAQSDGQGAATTQQRHRVAAPQHTTKQANHVNVQQPQAIPTPAQQSSGNNADEEDEDELDYDGDTLLTMDYAELKAQSFDTDPNNPRPSRKQGQTLASRLQAVSEAPQQKQYDFFLALPLDEWEEAGDWLLERFGEVLHKFKAVRQEKREAARGFEGEIAKRYDAVGKKRKQTEAQLNEMRENGRELLQGTPKRPKTK</sequence>
<dbReference type="RefSeq" id="XP_033591430.1">
    <property type="nucleotide sequence ID" value="XM_033738836.1"/>
</dbReference>
<reference evidence="3" key="1">
    <citation type="journal article" date="2020" name="Stud. Mycol.">
        <title>101 Dothideomycetes genomes: a test case for predicting lifestyles and emergence of pathogens.</title>
        <authorList>
            <person name="Haridas S."/>
            <person name="Albert R."/>
            <person name="Binder M."/>
            <person name="Bloem J."/>
            <person name="Labutti K."/>
            <person name="Salamov A."/>
            <person name="Andreopoulos B."/>
            <person name="Baker S."/>
            <person name="Barry K."/>
            <person name="Bills G."/>
            <person name="Bluhm B."/>
            <person name="Cannon C."/>
            <person name="Castanera R."/>
            <person name="Culley D."/>
            <person name="Daum C."/>
            <person name="Ezra D."/>
            <person name="Gonzalez J."/>
            <person name="Henrissat B."/>
            <person name="Kuo A."/>
            <person name="Liang C."/>
            <person name="Lipzen A."/>
            <person name="Lutzoni F."/>
            <person name="Magnuson J."/>
            <person name="Mondo S."/>
            <person name="Nolan M."/>
            <person name="Ohm R."/>
            <person name="Pangilinan J."/>
            <person name="Park H.-J."/>
            <person name="Ramirez L."/>
            <person name="Alfaro M."/>
            <person name="Sun H."/>
            <person name="Tritt A."/>
            <person name="Yoshinaga Y."/>
            <person name="Zwiers L.-H."/>
            <person name="Turgeon B."/>
            <person name="Goodwin S."/>
            <person name="Spatafora J."/>
            <person name="Crous P."/>
            <person name="Grigoriev I."/>
        </authorList>
    </citation>
    <scope>NUCLEOTIDE SEQUENCE</scope>
    <source>
        <strain evidence="3">CBS 113389</strain>
    </source>
</reference>
<evidence type="ECO:0000313" key="3">
    <source>
        <dbReference type="EMBL" id="KAF2484861.1"/>
    </source>
</evidence>
<dbReference type="Proteomes" id="UP000799767">
    <property type="component" value="Unassembled WGS sequence"/>
</dbReference>
<dbReference type="GeneID" id="54479837"/>
<dbReference type="InterPro" id="IPR029178">
    <property type="entry name" value="Ecm11_C"/>
</dbReference>
<protein>
    <submittedName>
        <fullName evidence="3">Extracellular mutant protein 11-domain-containing protein</fullName>
    </submittedName>
</protein>
<feature type="compositionally biased region" description="Low complexity" evidence="1">
    <location>
        <begin position="308"/>
        <end position="319"/>
    </location>
</feature>
<feature type="compositionally biased region" description="Polar residues" evidence="1">
    <location>
        <begin position="296"/>
        <end position="307"/>
    </location>
</feature>
<dbReference type="PANTHER" id="PTHR28244:SF3">
    <property type="entry name" value="EXTRACELLULAR MUTANT PROTEIN 11 C-TERMINAL DOMAIN-CONTAINING PROTEIN"/>
    <property type="match status" value="1"/>
</dbReference>
<evidence type="ECO:0000259" key="2">
    <source>
        <dbReference type="Pfam" id="PF15463"/>
    </source>
</evidence>
<name>A0A6A6PYM7_9PEZI</name>
<dbReference type="PANTHER" id="PTHR28244">
    <property type="entry name" value="RNA POLYMERASE I-SPECIFIC TRANSCRIPTION INITIATION FACTOR RRN11"/>
    <property type="match status" value="1"/>
</dbReference>
<dbReference type="EMBL" id="MU001633">
    <property type="protein sequence ID" value="KAF2484861.1"/>
    <property type="molecule type" value="Genomic_DNA"/>
</dbReference>
<dbReference type="GO" id="GO:0042790">
    <property type="term" value="P:nucleolar large rRNA transcription by RNA polymerase I"/>
    <property type="evidence" value="ECO:0007669"/>
    <property type="project" value="TreeGrafter"/>
</dbReference>
<dbReference type="GO" id="GO:0017025">
    <property type="term" value="F:TBP-class protein binding"/>
    <property type="evidence" value="ECO:0007669"/>
    <property type="project" value="TreeGrafter"/>
</dbReference>
<accession>A0A6A6PYM7</accession>
<dbReference type="AlphaFoldDB" id="A0A6A6PYM7"/>
<keyword evidence="4" id="KW-1185">Reference proteome</keyword>
<feature type="compositionally biased region" description="Polar residues" evidence="1">
    <location>
        <begin position="188"/>
        <end position="204"/>
    </location>
</feature>
<feature type="compositionally biased region" description="Basic and acidic residues" evidence="1">
    <location>
        <begin position="105"/>
        <end position="123"/>
    </location>
</feature>
<evidence type="ECO:0000313" key="4">
    <source>
        <dbReference type="Proteomes" id="UP000799767"/>
    </source>
</evidence>
<proteinExistence type="predicted"/>
<feature type="compositionally biased region" description="Polar residues" evidence="1">
    <location>
        <begin position="278"/>
        <end position="287"/>
    </location>
</feature>
<dbReference type="Pfam" id="PF15463">
    <property type="entry name" value="ECM11"/>
    <property type="match status" value="1"/>
</dbReference>